<keyword evidence="2 4" id="KW-0732">Signal</keyword>
<reference evidence="6 7" key="1">
    <citation type="submission" date="2019-03" db="EMBL/GenBank/DDBJ databases">
        <title>Genomic Encyclopedia of Type Strains, Phase IV (KMG-IV): sequencing the most valuable type-strain genomes for metagenomic binning, comparative biology and taxonomic classification.</title>
        <authorList>
            <person name="Goeker M."/>
        </authorList>
    </citation>
    <scope>NUCLEOTIDE SEQUENCE [LARGE SCALE GENOMIC DNA]</scope>
    <source>
        <strain evidence="6 7">DSM 15534</strain>
    </source>
</reference>
<gene>
    <name evidence="4" type="primary">lptA</name>
    <name evidence="6" type="ORF">EV694_0934</name>
</gene>
<accession>A0A4R1FTE7</accession>
<dbReference type="Gene3D" id="2.60.450.10">
    <property type="entry name" value="Lipopolysaccharide (LPS) transport protein A like domain"/>
    <property type="match status" value="1"/>
</dbReference>
<comment type="subcellular location">
    <subcellularLocation>
        <location evidence="4">Periplasm</location>
    </subcellularLocation>
</comment>
<comment type="caution">
    <text evidence="6">The sequence shown here is derived from an EMBL/GenBank/DDBJ whole genome shotgun (WGS) entry which is preliminary data.</text>
</comment>
<dbReference type="Pfam" id="PF03968">
    <property type="entry name" value="LptD_N"/>
    <property type="match status" value="1"/>
</dbReference>
<keyword evidence="3 4" id="KW-0574">Periplasm</keyword>
<evidence type="ECO:0000256" key="3">
    <source>
        <dbReference type="ARBA" id="ARBA00022764"/>
    </source>
</evidence>
<comment type="subunit">
    <text evidence="4">Component of the lipopolysaccharide transport and assembly complex.</text>
</comment>
<dbReference type="GO" id="GO:0043165">
    <property type="term" value="P:Gram-negative-bacterium-type cell outer membrane assembly"/>
    <property type="evidence" value="ECO:0007669"/>
    <property type="project" value="UniProtKB-UniRule"/>
</dbReference>
<dbReference type="InterPro" id="IPR005653">
    <property type="entry name" value="OstA-like_N"/>
</dbReference>
<feature type="chain" id="PRO_5021053225" description="Lipopolysaccharide export system protein LptA" evidence="4">
    <location>
        <begin position="28"/>
        <end position="172"/>
    </location>
</feature>
<protein>
    <recommendedName>
        <fullName evidence="4">Lipopolysaccharide export system protein LptA</fullName>
    </recommendedName>
</protein>
<dbReference type="InterPro" id="IPR052037">
    <property type="entry name" value="LPS_export_LptA"/>
</dbReference>
<keyword evidence="1 4" id="KW-0813">Transport</keyword>
<dbReference type="PANTHER" id="PTHR36504:SF1">
    <property type="entry name" value="LIPOPOLYSACCHARIDE EXPORT SYSTEM PROTEIN LPTA"/>
    <property type="match status" value="1"/>
</dbReference>
<comment type="function">
    <text evidence="4">Involved in the assembly of lipopolysaccharide (LPS). Required for the translocation of LPS from the inner membrane to the outer membrane. May form a bridge between the inner membrane and the outer membrane, via interactions with LptC and LptD, thereby facilitating LPS transfer across the periplasm.</text>
</comment>
<dbReference type="NCBIfam" id="TIGR03002">
    <property type="entry name" value="outer_YhbN_LptA"/>
    <property type="match status" value="1"/>
</dbReference>
<dbReference type="InterPro" id="IPR014340">
    <property type="entry name" value="LptA"/>
</dbReference>
<comment type="similarity">
    <text evidence="4">Belongs to the LptA family.</text>
</comment>
<organism evidence="6 7">
    <name type="scientific">Volucribacter psittacicida</name>
    <dbReference type="NCBI Taxonomy" id="203482"/>
    <lineage>
        <taxon>Bacteria</taxon>
        <taxon>Pseudomonadati</taxon>
        <taxon>Pseudomonadota</taxon>
        <taxon>Gammaproteobacteria</taxon>
        <taxon>Pasteurellales</taxon>
        <taxon>Pasteurellaceae</taxon>
        <taxon>Volucribacter</taxon>
    </lineage>
</organism>
<evidence type="ECO:0000256" key="2">
    <source>
        <dbReference type="ARBA" id="ARBA00022729"/>
    </source>
</evidence>
<evidence type="ECO:0000259" key="5">
    <source>
        <dbReference type="Pfam" id="PF03968"/>
    </source>
</evidence>
<proteinExistence type="inferred from homology"/>
<dbReference type="GO" id="GO:0015920">
    <property type="term" value="P:lipopolysaccharide transport"/>
    <property type="evidence" value="ECO:0007669"/>
    <property type="project" value="UniProtKB-UniRule"/>
</dbReference>
<keyword evidence="7" id="KW-1185">Reference proteome</keyword>
<dbReference type="HAMAP" id="MF_01914">
    <property type="entry name" value="LPS_assembly_LptA"/>
    <property type="match status" value="1"/>
</dbReference>
<sequence precursor="true">MKLTINHFAAKTLLTATLLLASLHVWALQDDTNQPINIVSDNQSLDLEHNVVTFTDNVVITQGSIIIKAQKVVITRPQDSKQQETIDATGNPVTFHQMMDDGKPVDGKAQKVHYDLSKEFLTLTGNAELKQLDSKINGNVITYDVKKQQLNAVGSPNSRVRTVLLPAQLKNK</sequence>
<dbReference type="RefSeq" id="WP_132689891.1">
    <property type="nucleotide sequence ID" value="NZ_SMFT01000002.1"/>
</dbReference>
<dbReference type="Proteomes" id="UP000294702">
    <property type="component" value="Unassembled WGS sequence"/>
</dbReference>
<name>A0A4R1FTE7_9PAST</name>
<dbReference type="OrthoDB" id="5295619at2"/>
<dbReference type="GO" id="GO:0017089">
    <property type="term" value="F:glycolipid transfer activity"/>
    <property type="evidence" value="ECO:0007669"/>
    <property type="project" value="TreeGrafter"/>
</dbReference>
<evidence type="ECO:0000313" key="6">
    <source>
        <dbReference type="EMBL" id="TCJ98526.1"/>
    </source>
</evidence>
<dbReference type="PANTHER" id="PTHR36504">
    <property type="entry name" value="LIPOPOLYSACCHARIDE EXPORT SYSTEM PROTEIN LPTA"/>
    <property type="match status" value="1"/>
</dbReference>
<dbReference type="AlphaFoldDB" id="A0A4R1FTE7"/>
<feature type="domain" description="Organic solvent tolerance-like N-terminal" evidence="5">
    <location>
        <begin position="37"/>
        <end position="148"/>
    </location>
</feature>
<evidence type="ECO:0000256" key="4">
    <source>
        <dbReference type="HAMAP-Rule" id="MF_01914"/>
    </source>
</evidence>
<dbReference type="GO" id="GO:0001530">
    <property type="term" value="F:lipopolysaccharide binding"/>
    <property type="evidence" value="ECO:0007669"/>
    <property type="project" value="InterPro"/>
</dbReference>
<feature type="signal peptide" evidence="4">
    <location>
        <begin position="1"/>
        <end position="27"/>
    </location>
</feature>
<evidence type="ECO:0000313" key="7">
    <source>
        <dbReference type="Proteomes" id="UP000294702"/>
    </source>
</evidence>
<evidence type="ECO:0000256" key="1">
    <source>
        <dbReference type="ARBA" id="ARBA00022448"/>
    </source>
</evidence>
<dbReference type="EMBL" id="SMFT01000002">
    <property type="protein sequence ID" value="TCJ98526.1"/>
    <property type="molecule type" value="Genomic_DNA"/>
</dbReference>
<dbReference type="GO" id="GO:0030288">
    <property type="term" value="C:outer membrane-bounded periplasmic space"/>
    <property type="evidence" value="ECO:0007669"/>
    <property type="project" value="TreeGrafter"/>
</dbReference>
<dbReference type="GO" id="GO:0009279">
    <property type="term" value="C:cell outer membrane"/>
    <property type="evidence" value="ECO:0007669"/>
    <property type="project" value="TreeGrafter"/>
</dbReference>